<dbReference type="EMBL" id="VMNW02000015">
    <property type="protein sequence ID" value="KAA9161880.1"/>
    <property type="molecule type" value="Genomic_DNA"/>
</dbReference>
<evidence type="ECO:0000313" key="2">
    <source>
        <dbReference type="EMBL" id="KAA9161880.1"/>
    </source>
</evidence>
<protein>
    <submittedName>
        <fullName evidence="2">Uncharacterized protein</fullName>
    </submittedName>
</protein>
<dbReference type="Proteomes" id="UP000319769">
    <property type="component" value="Unassembled WGS sequence"/>
</dbReference>
<proteinExistence type="predicted"/>
<reference evidence="2" key="1">
    <citation type="submission" date="2019-09" db="EMBL/GenBank/DDBJ databases">
        <authorList>
            <person name="Teo W.F.A."/>
            <person name="Duangmal K."/>
        </authorList>
    </citation>
    <scope>NUCLEOTIDE SEQUENCE [LARGE SCALE GENOMIC DNA]</scope>
    <source>
        <strain evidence="2">K81G1</strain>
    </source>
</reference>
<name>A0A5N0V9W9_9PSEU</name>
<gene>
    <name evidence="2" type="ORF">FPZ12_013565</name>
</gene>
<evidence type="ECO:0000313" key="3">
    <source>
        <dbReference type="Proteomes" id="UP000319769"/>
    </source>
</evidence>
<evidence type="ECO:0000256" key="1">
    <source>
        <dbReference type="SAM" id="MobiDB-lite"/>
    </source>
</evidence>
<organism evidence="2 3">
    <name type="scientific">Amycolatopsis acidicola</name>
    <dbReference type="NCBI Taxonomy" id="2596893"/>
    <lineage>
        <taxon>Bacteria</taxon>
        <taxon>Bacillati</taxon>
        <taxon>Actinomycetota</taxon>
        <taxon>Actinomycetes</taxon>
        <taxon>Pseudonocardiales</taxon>
        <taxon>Pseudonocardiaceae</taxon>
        <taxon>Amycolatopsis</taxon>
    </lineage>
</organism>
<dbReference type="AlphaFoldDB" id="A0A5N0V9W9"/>
<feature type="region of interest" description="Disordered" evidence="1">
    <location>
        <begin position="50"/>
        <end position="84"/>
    </location>
</feature>
<accession>A0A5N0V9W9</accession>
<comment type="caution">
    <text evidence="2">The sequence shown here is derived from an EMBL/GenBank/DDBJ whole genome shotgun (WGS) entry which is preliminary data.</text>
</comment>
<feature type="compositionally biased region" description="Basic and acidic residues" evidence="1">
    <location>
        <begin position="50"/>
        <end position="59"/>
    </location>
</feature>
<dbReference type="OrthoDB" id="5055735at2"/>
<keyword evidence="3" id="KW-1185">Reference proteome</keyword>
<sequence length="84" mass="9374">MAKVGALMGLSAARALNVAVQLHRQPLRPTDRDAVIHFVRRDVGRLDVQRHPTDLDRGGRATCRTDPALLRRESRPAACSHRSR</sequence>